<evidence type="ECO:0000313" key="2">
    <source>
        <dbReference type="EMBL" id="GGM53064.1"/>
    </source>
</evidence>
<sequence length="62" mass="6569">MSADAWTPVEPVDGLPRTDSLGVTWTPRDGVWWGHIGHTGEDGTPYDATGSGGNCRSAARSR</sequence>
<gene>
    <name evidence="2" type="ORF">GCM10007977_063390</name>
</gene>
<accession>A0A917X1L4</accession>
<name>A0A917X1L4_9ACTN</name>
<feature type="region of interest" description="Disordered" evidence="1">
    <location>
        <begin position="36"/>
        <end position="62"/>
    </location>
</feature>
<organism evidence="2 3">
    <name type="scientific">Dactylosporangium sucinum</name>
    <dbReference type="NCBI Taxonomy" id="1424081"/>
    <lineage>
        <taxon>Bacteria</taxon>
        <taxon>Bacillati</taxon>
        <taxon>Actinomycetota</taxon>
        <taxon>Actinomycetes</taxon>
        <taxon>Micromonosporales</taxon>
        <taxon>Micromonosporaceae</taxon>
        <taxon>Dactylosporangium</taxon>
    </lineage>
</organism>
<reference evidence="2" key="1">
    <citation type="journal article" date="2014" name="Int. J. Syst. Evol. Microbiol.">
        <title>Complete genome sequence of Corynebacterium casei LMG S-19264T (=DSM 44701T), isolated from a smear-ripened cheese.</title>
        <authorList>
            <consortium name="US DOE Joint Genome Institute (JGI-PGF)"/>
            <person name="Walter F."/>
            <person name="Albersmeier A."/>
            <person name="Kalinowski J."/>
            <person name="Ruckert C."/>
        </authorList>
    </citation>
    <scope>NUCLEOTIDE SEQUENCE</scope>
    <source>
        <strain evidence="2">JCM 19831</strain>
    </source>
</reference>
<dbReference type="AlphaFoldDB" id="A0A917X1L4"/>
<reference evidence="2" key="2">
    <citation type="submission" date="2020-09" db="EMBL/GenBank/DDBJ databases">
        <authorList>
            <person name="Sun Q."/>
            <person name="Ohkuma M."/>
        </authorList>
    </citation>
    <scope>NUCLEOTIDE SEQUENCE</scope>
    <source>
        <strain evidence="2">JCM 19831</strain>
    </source>
</reference>
<proteinExistence type="predicted"/>
<keyword evidence="3" id="KW-1185">Reference proteome</keyword>
<protein>
    <submittedName>
        <fullName evidence="2">Uncharacterized protein</fullName>
    </submittedName>
</protein>
<comment type="caution">
    <text evidence="2">The sequence shown here is derived from an EMBL/GenBank/DDBJ whole genome shotgun (WGS) entry which is preliminary data.</text>
</comment>
<feature type="region of interest" description="Disordered" evidence="1">
    <location>
        <begin position="1"/>
        <end position="23"/>
    </location>
</feature>
<evidence type="ECO:0000256" key="1">
    <source>
        <dbReference type="SAM" id="MobiDB-lite"/>
    </source>
</evidence>
<dbReference type="RefSeq" id="WP_190253649.1">
    <property type="nucleotide sequence ID" value="NZ_BMPI01000035.1"/>
</dbReference>
<evidence type="ECO:0000313" key="3">
    <source>
        <dbReference type="Proteomes" id="UP000642070"/>
    </source>
</evidence>
<dbReference type="Proteomes" id="UP000642070">
    <property type="component" value="Unassembled WGS sequence"/>
</dbReference>
<dbReference type="EMBL" id="BMPI01000035">
    <property type="protein sequence ID" value="GGM53064.1"/>
    <property type="molecule type" value="Genomic_DNA"/>
</dbReference>